<dbReference type="Proteomes" id="UP000789366">
    <property type="component" value="Unassembled WGS sequence"/>
</dbReference>
<protein>
    <submittedName>
        <fullName evidence="1">7916_t:CDS:1</fullName>
    </submittedName>
</protein>
<dbReference type="EMBL" id="CAJVPW010000377">
    <property type="protein sequence ID" value="CAG8452074.1"/>
    <property type="molecule type" value="Genomic_DNA"/>
</dbReference>
<keyword evidence="2" id="KW-1185">Reference proteome</keyword>
<name>A0ACA9K4T9_9GLOM</name>
<comment type="caution">
    <text evidence="1">The sequence shown here is derived from an EMBL/GenBank/DDBJ whole genome shotgun (WGS) entry which is preliminary data.</text>
</comment>
<accession>A0ACA9K4T9</accession>
<proteinExistence type="predicted"/>
<sequence>MSSFALECNAGGGNTTQNDIADAFCRGDKGPGWLCANTNPGQNTCIYGCHTDNDCKSPNKCDQTVTSDRTHFACKCNSYSDCSGLHFDAIYIIEAINCSNKNSCIYKDDLMFDYEVLSEDLKNINEENIEELDNINGEEYKEIKNNNN</sequence>
<reference evidence="1" key="1">
    <citation type="submission" date="2021-06" db="EMBL/GenBank/DDBJ databases">
        <authorList>
            <person name="Kallberg Y."/>
            <person name="Tangrot J."/>
            <person name="Rosling A."/>
        </authorList>
    </citation>
    <scope>NUCLEOTIDE SEQUENCE</scope>
    <source>
        <strain evidence="1">28 12/20/2015</strain>
    </source>
</reference>
<organism evidence="1 2">
    <name type="scientific">Cetraspora pellucida</name>
    <dbReference type="NCBI Taxonomy" id="1433469"/>
    <lineage>
        <taxon>Eukaryota</taxon>
        <taxon>Fungi</taxon>
        <taxon>Fungi incertae sedis</taxon>
        <taxon>Mucoromycota</taxon>
        <taxon>Glomeromycotina</taxon>
        <taxon>Glomeromycetes</taxon>
        <taxon>Diversisporales</taxon>
        <taxon>Gigasporaceae</taxon>
        <taxon>Cetraspora</taxon>
    </lineage>
</organism>
<evidence type="ECO:0000313" key="1">
    <source>
        <dbReference type="EMBL" id="CAG8452074.1"/>
    </source>
</evidence>
<evidence type="ECO:0000313" key="2">
    <source>
        <dbReference type="Proteomes" id="UP000789366"/>
    </source>
</evidence>
<gene>
    <name evidence="1" type="ORF">SPELUC_LOCUS848</name>
</gene>